<comment type="caution">
    <text evidence="2">The sequence shown here is derived from an EMBL/GenBank/DDBJ whole genome shotgun (WGS) entry which is preliminary data.</text>
</comment>
<reference evidence="2" key="1">
    <citation type="journal article" date="2023" name="IMA Fungus">
        <title>Comparative genomic study of the Penicillium genus elucidates a diverse pangenome and 15 lateral gene transfer events.</title>
        <authorList>
            <person name="Petersen C."/>
            <person name="Sorensen T."/>
            <person name="Nielsen M.R."/>
            <person name="Sondergaard T.E."/>
            <person name="Sorensen J.L."/>
            <person name="Fitzpatrick D.A."/>
            <person name="Frisvad J.C."/>
            <person name="Nielsen K.L."/>
        </authorList>
    </citation>
    <scope>NUCLEOTIDE SEQUENCE</scope>
    <source>
        <strain evidence="2">IBT 17514</strain>
    </source>
</reference>
<evidence type="ECO:0000313" key="2">
    <source>
        <dbReference type="EMBL" id="KAJ5724729.1"/>
    </source>
</evidence>
<sequence>MCLLSALGFLFAKGDKDDKPSTRQNPANGYRNPAMSGNPGQYPMGPRPAGPPPAGPPPGQAPAYR</sequence>
<dbReference type="EMBL" id="JAQJAN010000008">
    <property type="protein sequence ID" value="KAJ5724729.1"/>
    <property type="molecule type" value="Genomic_DNA"/>
</dbReference>
<keyword evidence="3" id="KW-1185">Reference proteome</keyword>
<accession>A0AAD6MVJ1</accession>
<dbReference type="AlphaFoldDB" id="A0AAD6MVJ1"/>
<proteinExistence type="predicted"/>
<evidence type="ECO:0000313" key="3">
    <source>
        <dbReference type="Proteomes" id="UP001215712"/>
    </source>
</evidence>
<name>A0AAD6MVJ1_9EURO</name>
<protein>
    <submittedName>
        <fullName evidence="2">Uncharacterized protein</fullName>
    </submittedName>
</protein>
<feature type="compositionally biased region" description="Pro residues" evidence="1">
    <location>
        <begin position="45"/>
        <end position="65"/>
    </location>
</feature>
<dbReference type="Proteomes" id="UP001215712">
    <property type="component" value="Unassembled WGS sequence"/>
</dbReference>
<evidence type="ECO:0000256" key="1">
    <source>
        <dbReference type="SAM" id="MobiDB-lite"/>
    </source>
</evidence>
<feature type="region of interest" description="Disordered" evidence="1">
    <location>
        <begin position="11"/>
        <end position="65"/>
    </location>
</feature>
<reference evidence="2" key="2">
    <citation type="submission" date="2023-01" db="EMBL/GenBank/DDBJ databases">
        <authorList>
            <person name="Petersen C."/>
        </authorList>
    </citation>
    <scope>NUCLEOTIDE SEQUENCE</scope>
    <source>
        <strain evidence="2">IBT 17514</strain>
    </source>
</reference>
<gene>
    <name evidence="2" type="ORF">N7493_006457</name>
</gene>
<organism evidence="2 3">
    <name type="scientific">Penicillium malachiteum</name>
    <dbReference type="NCBI Taxonomy" id="1324776"/>
    <lineage>
        <taxon>Eukaryota</taxon>
        <taxon>Fungi</taxon>
        <taxon>Dikarya</taxon>
        <taxon>Ascomycota</taxon>
        <taxon>Pezizomycotina</taxon>
        <taxon>Eurotiomycetes</taxon>
        <taxon>Eurotiomycetidae</taxon>
        <taxon>Eurotiales</taxon>
        <taxon>Aspergillaceae</taxon>
        <taxon>Penicillium</taxon>
    </lineage>
</organism>